<sequence>MMQTHPPADDGVRQRVDGVGRRPPLTHQPHGGEAVQSFAQQRLWFLAQLDAGGFAYNAPFAVRLKGPLDVAALEAGFQEVVRRHESLRTTFAQVDGQPVQRIHAHVALKLEVEEVREAEVVELAEAEARRSFDLERGPLLRVRLLRVAPEEHVLLWTVHHIVFDGWSMGVLEREVAAVYRARVRGGEAGLEPLPVQPADHARWEREWLTGDVLERQLSWWRVQLAGAPPALELPTDRPRPSAQSFHGALLRVPLPEALVPALRELSRKAGVTLFMTLLAGFQALLARYSGQTDIVVGSPFAGRGQHELEGLVGFFANTLALRVDTEGASFLELLTRVRKSCLGAFAHAELPLEKLVDALQSTRDVSRSPIFQAVLALQGEPGRELKLPGVRASDVAFEPGVSKFDLTLFVRETPEGLVGLWEYSTALFGEETVARMAAHYARLLTEAVARPERLVSELPLLSEGERHQVLVRWNETRTEYPRDACVHTLFEEQVARTPDAVAVEYEGARLTYAELNAWANQLARYLRKRGVVAGSRVGLCVGRSLEMVVATLAILKAGGAYVPLDSAYPRDRLAFMVEDSGIQVLLAQPKLLSRLPPDLRVDIVPLEPVEASVSQESTESLSGEPLSAEGLAYVMYTSGSTGRPKGVGIPHRGVVRLVKGSRFVELSEREVFLQLAPISFDASTLELWGALLSGAKLVLFPDQTPSLEDVGAALVRHGVTTLWLTAALFEQMMASQPEALAHVRQVLAGGDVLSPSAVRARLSQGGLLVNGYGPTENTTFTTCHPMTALEQVGPTVSIGRPISNTQVYLLDAGLEPVPVGVWGELYAGGDGLAWGYLSRPELTAERFVPHPFSQEPGARLYRTGDRARWLPDGRIEFSGRLDGQVKLRGFRIELGEVESALLRHPAVREAAVVVREDGPGDKRLVAYFVPRSGAPTTADLRAHVQSKLPEHMVPSAFVALPELPLTPNGKVDRKALPAPDVEDTGERVPPRTAMEQVVAGVFGPLLGRERVWADSHFFELGGHSLSATRAVSRLREVVGRELPVRALFEAPTVAQLARRLEEADGTKSSPLVHQPHGGEAVQSFAQQRLWFISQLDASGFSYNIPFALRLKGSLDVGALEASFQELVRRHESLRTTFAEVDGRPVQRIHAPHELKLHVEDVAEADVLAEVEQEARRPFDLQRGPLLRVRLLRVAPTEHVLLWCVHHSVFDGWSVDVLYQELSRSYSARLRGETPSLEPLPVQYADYARWQRDWLKGDVLERQLSWWKAQLAGAPPVLELPTDRPRPPAQSFRGALLRMPLQDTLARALHQLSRREGVTLFMTLLAGFQALLARYSGQTDIVVGSPISGRNWREVEPLLGFFVNTLALRADTEGATFRELLGRVRKACLGAFAHQDLPFEHLVDALQPTRDLSRSPLFQVMFVMPGTPKPLALDGLTAEDLPFEPGVAKFDLTLFAWDTPRGLETYWEYNTDLYDAETVSRMAGHYVRLLKGAVSHPLQRVDALPLLGEAERRKLLLEWGAREDATYVPGLMHRWVEAQVARTPHAEAVTDGTHSLTYSELDARANQLAHHLMALGVRPNGSVGLCLDRGSLDMPVAVLATLKAGAAFLPLDPTWPSERLALMLEDTCAPVVVAHGHLVSAVPSGTGARLLRLDEAAEAIATCPTHVPPVEVSPETHCYFVYTSGSTGRPKGIVMSHRAVGNMLWWLLQRSVKPDATTLQFASLNFDVSFQELFGTWCLGGRVLLMTPPLRQDPTAMLRYMVRHRVERLYLPFVALQALCDAALTETELPPLNEVVTAGEQLQVTPALVAFFERLPGCVLENQYGPSEAHVVTAWRASGPPASWPALPPVGRPIPNVRLQVVDSRGEPCPIGVPGEVYVAGASLAHGYHGRPHLTADRFIPDVLGGGFGERTYRTGDRARWLADGNVEFLGRLDGQVKLRGFRIELGEVEVVLRAFPGVRDAVAIVREDVPGDRRLVAYVVPQEGPSVDLSGLRELLKARLPEYMMPSAFVSLATLPLAPTGKVDRKALPVPKAESAQTGLVAPRTAMEQVVAGVFGPLLGLERVGADGHFFELGGHSLLATQAVSRLREVLGRELPVRVLFEAPTVAQLARRLEEALEQERGEPPPPLVHQPHGGEAVQSFAQQRLWFVSQIDAGGFSYNMPNALRLKGPLDVEALEAGFQEVVRRHEALRTTFAEVDGQPVQRIHARVELKLEVEEVAEAEVLVRVEEEARRPFDLEGGPLLRVRLLRVAPEEHVLVWCAHHIVFDGWSIRVLEREVATVYGARARGEAPVLEALPVQYADYARWQREWLKGEVLERQLSWWKEHLAGAPLVLELPTDRPRPPVQSFEGAHLPMRLPPELAGALRELSRKEGVTLFMTLLAGFQALLARYTGQPDLLVGSPISGRNWREVEPLLGFFVNTLVLRTDTGGGVSFRELLARVRRTCLGAFAHQDVPFENLVDALQPARDLSRSPLFQVTFVMTGASVPMELPGLVSEEVAFEPGMAKFDLTLFVRELPQGLVAYWEYNTALHDAETVARMAGHYVRLLQGAVSRPGQRVDSLPLLGEAERRRLLVEWNDTRTEYPRDACVHTLFEEQVARTPDAVAVEYEGARLTYAELNARANQLARYLRKRGVLAGSRVGLCAGRSLEMVVATLAILKAGGAYVPLDSAYPRDRLAFMVEDSGIQVLLVQPALLSRLPPGLRVDIVPLVPVEASDSQESTESLSGELMPAEGLAYVMYTSGSTGRPKGVGIPHRGVVRLVKGSHFVELSEREVFLQLAPISFDASTLELWGALLNGAKLVFFPDQTPSLEDVGAALVRHGVTTLWLTAALFEQMMASQPEALAHVRQVLAGGDVLSPSAVRARLEQGGLLVNGYGPTENTTFTTCHPMTAPEQVGHTVPIGRPISNTQVYLVDGALEPVPVGVWGELYTGGDGLAWGYLGRPELTAERFVPHPFSQEPGARLYRTGDRARWLPDGRIEFSGRLDGQVKLRGFRIEPGEVEAALLRHPGVREAVVTAREDGSGNKVLAAYVVSANRQSPHASELRMFLKERLPDYMVPGHFVPMDSIPLSPTGKVDRRVLPAPDGSALDATRIRVAPRTSLELQLVRIWEEILGQHPVGIHDDFFELGGHSLLAMRLLARIRELTGRAPPVAALFQGATVERIAELLRHEQGPTSVLVRLRSGTEKTPFFCIHPVGGTVLAYAELAHLLGPDQPFYGVQSPGLEGSAPRFESLEAMAAHYLDAVCSVQPRGPYLLGGWSMGGILAYEMARQLQARGEEVGLVALIDAYANLSSGKAETPESLEPSRLGALFYRDLLRATGAELPCPEDALSRMPPDEALRVLEAAGRAAAALPESGLQSLETLRRVFEDNLRAAWSYVPRPSAAALLSLEASEASRPHGWAALARGRVEVHTLEGDHYTLLRGDGLRRVASLLREALEGAHALTASLRTPPRTHRS</sequence>
<dbReference type="Pfam" id="PF00668">
    <property type="entry name" value="Condensation"/>
    <property type="match status" value="3"/>
</dbReference>
<dbReference type="CDD" id="cd19531">
    <property type="entry name" value="LCL_NRPS-like"/>
    <property type="match status" value="3"/>
</dbReference>
<dbReference type="InterPro" id="IPR023213">
    <property type="entry name" value="CAT-like_dom_sf"/>
</dbReference>
<dbReference type="Gene3D" id="3.30.559.30">
    <property type="entry name" value="Nonribosomal peptide synthetase, condensation domain"/>
    <property type="match status" value="3"/>
</dbReference>
<evidence type="ECO:0000256" key="3">
    <source>
        <dbReference type="ARBA" id="ARBA00022553"/>
    </source>
</evidence>
<evidence type="ECO:0000259" key="5">
    <source>
        <dbReference type="PROSITE" id="PS50075"/>
    </source>
</evidence>
<accession>A0ABX7P4P1</accession>
<dbReference type="PROSITE" id="PS00012">
    <property type="entry name" value="PHOSPHOPANTETHEINE"/>
    <property type="match status" value="3"/>
</dbReference>
<dbReference type="InterPro" id="IPR001242">
    <property type="entry name" value="Condensation_dom"/>
</dbReference>
<feature type="domain" description="Carrier" evidence="5">
    <location>
        <begin position="2042"/>
        <end position="2117"/>
    </location>
</feature>
<dbReference type="NCBIfam" id="TIGR01733">
    <property type="entry name" value="AA-adenyl-dom"/>
    <property type="match status" value="3"/>
</dbReference>
<dbReference type="Proteomes" id="UP000662747">
    <property type="component" value="Chromosome"/>
</dbReference>
<dbReference type="SUPFAM" id="SSF47336">
    <property type="entry name" value="ACP-like"/>
    <property type="match status" value="3"/>
</dbReference>
<organism evidence="6 7">
    <name type="scientific">Pyxidicoccus parkwayensis</name>
    <dbReference type="NCBI Taxonomy" id="2813578"/>
    <lineage>
        <taxon>Bacteria</taxon>
        <taxon>Pseudomonadati</taxon>
        <taxon>Myxococcota</taxon>
        <taxon>Myxococcia</taxon>
        <taxon>Myxococcales</taxon>
        <taxon>Cystobacterineae</taxon>
        <taxon>Myxococcaceae</taxon>
        <taxon>Pyxidicoccus</taxon>
    </lineage>
</organism>
<dbReference type="SMART" id="SM00824">
    <property type="entry name" value="PKS_TE"/>
    <property type="match status" value="1"/>
</dbReference>
<keyword evidence="2" id="KW-0596">Phosphopantetheine</keyword>
<dbReference type="InterPro" id="IPR020845">
    <property type="entry name" value="AMP-binding_CS"/>
</dbReference>
<keyword evidence="7" id="KW-1185">Reference proteome</keyword>
<name>A0ABX7P4P1_9BACT</name>
<dbReference type="RefSeq" id="WP_206726950.1">
    <property type="nucleotide sequence ID" value="NZ_CP071090.1"/>
</dbReference>
<dbReference type="Pfam" id="PF13193">
    <property type="entry name" value="AMP-binding_C"/>
    <property type="match status" value="3"/>
</dbReference>
<reference evidence="6 7" key="1">
    <citation type="submission" date="2021-02" db="EMBL/GenBank/DDBJ databases">
        <title>De Novo genome assembly of isolated myxobacteria.</title>
        <authorList>
            <person name="Stevens D.C."/>
        </authorList>
    </citation>
    <scope>NUCLEOTIDE SEQUENCE [LARGE SCALE GENOMIC DNA]</scope>
    <source>
        <strain evidence="7">SCPEA02</strain>
    </source>
</reference>
<dbReference type="PANTHER" id="PTHR45527">
    <property type="entry name" value="NONRIBOSOMAL PEPTIDE SYNTHETASE"/>
    <property type="match status" value="1"/>
</dbReference>
<dbReference type="InterPro" id="IPR020802">
    <property type="entry name" value="TesA-like"/>
</dbReference>
<dbReference type="SUPFAM" id="SSF53474">
    <property type="entry name" value="alpha/beta-Hydrolases"/>
    <property type="match status" value="1"/>
</dbReference>
<dbReference type="NCBIfam" id="NF003417">
    <property type="entry name" value="PRK04813.1"/>
    <property type="match status" value="3"/>
</dbReference>
<dbReference type="Pfam" id="PF00550">
    <property type="entry name" value="PP-binding"/>
    <property type="match status" value="3"/>
</dbReference>
<protein>
    <submittedName>
        <fullName evidence="6">Amino acid adenylation domain-containing protein</fullName>
    </submittedName>
</protein>
<feature type="domain" description="Carrier" evidence="5">
    <location>
        <begin position="3096"/>
        <end position="3171"/>
    </location>
</feature>
<dbReference type="Pfam" id="PF00975">
    <property type="entry name" value="Thioesterase"/>
    <property type="match status" value="1"/>
</dbReference>
<feature type="region of interest" description="Disordered" evidence="4">
    <location>
        <begin position="1"/>
        <end position="32"/>
    </location>
</feature>
<evidence type="ECO:0000313" key="7">
    <source>
        <dbReference type="Proteomes" id="UP000662747"/>
    </source>
</evidence>
<dbReference type="SUPFAM" id="SSF52777">
    <property type="entry name" value="CoA-dependent acyltransferases"/>
    <property type="match status" value="6"/>
</dbReference>
<dbReference type="Gene3D" id="1.10.1200.10">
    <property type="entry name" value="ACP-like"/>
    <property type="match status" value="3"/>
</dbReference>
<dbReference type="InterPro" id="IPR025110">
    <property type="entry name" value="AMP-bd_C"/>
</dbReference>
<dbReference type="InterPro" id="IPR006162">
    <property type="entry name" value="Ppantetheine_attach_site"/>
</dbReference>
<comment type="cofactor">
    <cofactor evidence="1">
        <name>pantetheine 4'-phosphate</name>
        <dbReference type="ChEBI" id="CHEBI:47942"/>
    </cofactor>
</comment>
<evidence type="ECO:0000256" key="4">
    <source>
        <dbReference type="SAM" id="MobiDB-lite"/>
    </source>
</evidence>
<keyword evidence="3" id="KW-0597">Phosphoprotein</keyword>
<feature type="domain" description="Carrier" evidence="5">
    <location>
        <begin position="989"/>
        <end position="1064"/>
    </location>
</feature>
<dbReference type="PROSITE" id="PS50075">
    <property type="entry name" value="CARRIER"/>
    <property type="match status" value="3"/>
</dbReference>
<evidence type="ECO:0000256" key="1">
    <source>
        <dbReference type="ARBA" id="ARBA00001957"/>
    </source>
</evidence>
<dbReference type="Gene3D" id="2.30.38.10">
    <property type="entry name" value="Luciferase, Domain 3"/>
    <property type="match status" value="3"/>
</dbReference>
<evidence type="ECO:0000256" key="2">
    <source>
        <dbReference type="ARBA" id="ARBA00022450"/>
    </source>
</evidence>
<dbReference type="InterPro" id="IPR000873">
    <property type="entry name" value="AMP-dep_synth/lig_dom"/>
</dbReference>
<dbReference type="SMART" id="SM00823">
    <property type="entry name" value="PKS_PP"/>
    <property type="match status" value="3"/>
</dbReference>
<dbReference type="InterPro" id="IPR020806">
    <property type="entry name" value="PKS_PP-bd"/>
</dbReference>
<dbReference type="Gene3D" id="3.30.300.30">
    <property type="match status" value="3"/>
</dbReference>
<dbReference type="InterPro" id="IPR036736">
    <property type="entry name" value="ACP-like_sf"/>
</dbReference>
<dbReference type="PROSITE" id="PS00455">
    <property type="entry name" value="AMP_BINDING"/>
    <property type="match status" value="3"/>
</dbReference>
<dbReference type="PANTHER" id="PTHR45527:SF1">
    <property type="entry name" value="FATTY ACID SYNTHASE"/>
    <property type="match status" value="1"/>
</dbReference>
<dbReference type="InterPro" id="IPR029058">
    <property type="entry name" value="AB_hydrolase_fold"/>
</dbReference>
<evidence type="ECO:0000313" key="6">
    <source>
        <dbReference type="EMBL" id="QSQ25395.1"/>
    </source>
</evidence>
<dbReference type="InterPro" id="IPR045851">
    <property type="entry name" value="AMP-bd_C_sf"/>
</dbReference>
<dbReference type="InterPro" id="IPR001031">
    <property type="entry name" value="Thioesterase"/>
</dbReference>
<dbReference type="SUPFAM" id="SSF56801">
    <property type="entry name" value="Acetyl-CoA synthetase-like"/>
    <property type="match status" value="3"/>
</dbReference>
<dbReference type="CDD" id="cd12117">
    <property type="entry name" value="A_NRPS_Srf_like"/>
    <property type="match status" value="2"/>
</dbReference>
<feature type="compositionally biased region" description="Basic and acidic residues" evidence="4">
    <location>
        <begin position="7"/>
        <end position="20"/>
    </location>
</feature>
<dbReference type="EMBL" id="CP071090">
    <property type="protein sequence ID" value="QSQ25395.1"/>
    <property type="molecule type" value="Genomic_DNA"/>
</dbReference>
<dbReference type="Gene3D" id="3.40.50.980">
    <property type="match status" value="6"/>
</dbReference>
<dbReference type="InterPro" id="IPR010071">
    <property type="entry name" value="AA_adenyl_dom"/>
</dbReference>
<dbReference type="Gene3D" id="3.30.559.10">
    <property type="entry name" value="Chloramphenicol acetyltransferase-like domain"/>
    <property type="match status" value="3"/>
</dbReference>
<dbReference type="Pfam" id="PF00501">
    <property type="entry name" value="AMP-binding"/>
    <property type="match status" value="3"/>
</dbReference>
<gene>
    <name evidence="6" type="ORF">JY651_10905</name>
</gene>
<proteinExistence type="predicted"/>
<dbReference type="InterPro" id="IPR009081">
    <property type="entry name" value="PP-bd_ACP"/>
</dbReference>
<dbReference type="Gene3D" id="3.40.50.1820">
    <property type="entry name" value="alpha/beta hydrolase"/>
    <property type="match status" value="1"/>
</dbReference>